<accession>A0A1M5K117</accession>
<dbReference type="GO" id="GO:0009055">
    <property type="term" value="F:electron transfer activity"/>
    <property type="evidence" value="ECO:0007669"/>
    <property type="project" value="InterPro"/>
</dbReference>
<keyword evidence="2 4" id="KW-0479">Metal-binding</keyword>
<evidence type="ECO:0000256" key="3">
    <source>
        <dbReference type="ARBA" id="ARBA00023004"/>
    </source>
</evidence>
<reference evidence="8" key="1">
    <citation type="submission" date="2016-11" db="EMBL/GenBank/DDBJ databases">
        <authorList>
            <person name="Varghese N."/>
            <person name="Submissions S."/>
        </authorList>
    </citation>
    <scope>NUCLEOTIDE SEQUENCE [LARGE SCALE GENOMIC DNA]</scope>
    <source>
        <strain evidence="8">DSM 22638</strain>
    </source>
</reference>
<sequence>MKKSLIYFLTMTFMVVVASCSSDSEEDLVPTDDDPTNGTVTYEDNISSLIGGSCLGCHSSPPTNGAPFSLTTFSDVESRASGILTAISRQTGEPRAMPPGGRLPQSTIDLVDAWIDQGTPEN</sequence>
<dbReference type="GO" id="GO:0046872">
    <property type="term" value="F:metal ion binding"/>
    <property type="evidence" value="ECO:0007669"/>
    <property type="project" value="UniProtKB-KW"/>
</dbReference>
<feature type="signal peptide" evidence="5">
    <location>
        <begin position="1"/>
        <end position="18"/>
    </location>
</feature>
<evidence type="ECO:0000256" key="1">
    <source>
        <dbReference type="ARBA" id="ARBA00022617"/>
    </source>
</evidence>
<dbReference type="InterPro" id="IPR036909">
    <property type="entry name" value="Cyt_c-like_dom_sf"/>
</dbReference>
<dbReference type="PROSITE" id="PS51007">
    <property type="entry name" value="CYTC"/>
    <property type="match status" value="1"/>
</dbReference>
<keyword evidence="1 4" id="KW-0349">Heme</keyword>
<evidence type="ECO:0000256" key="2">
    <source>
        <dbReference type="ARBA" id="ARBA00022723"/>
    </source>
</evidence>
<evidence type="ECO:0000259" key="6">
    <source>
        <dbReference type="PROSITE" id="PS51007"/>
    </source>
</evidence>
<dbReference type="OrthoDB" id="9786191at2"/>
<dbReference type="SUPFAM" id="SSF46626">
    <property type="entry name" value="Cytochrome c"/>
    <property type="match status" value="1"/>
</dbReference>
<evidence type="ECO:0000256" key="5">
    <source>
        <dbReference type="SAM" id="SignalP"/>
    </source>
</evidence>
<feature type="domain" description="Cytochrome c" evidence="6">
    <location>
        <begin position="33"/>
        <end position="119"/>
    </location>
</feature>
<dbReference type="STRING" id="570519.SAMN04488116_1323"/>
<dbReference type="AlphaFoldDB" id="A0A1M5K117"/>
<dbReference type="GO" id="GO:0020037">
    <property type="term" value="F:heme binding"/>
    <property type="evidence" value="ECO:0007669"/>
    <property type="project" value="InterPro"/>
</dbReference>
<dbReference type="PROSITE" id="PS51257">
    <property type="entry name" value="PROKAR_LIPOPROTEIN"/>
    <property type="match status" value="1"/>
</dbReference>
<feature type="chain" id="PRO_5013019586" description="Cytochrome c domain-containing protein" evidence="5">
    <location>
        <begin position="19"/>
        <end position="122"/>
    </location>
</feature>
<dbReference type="InterPro" id="IPR009056">
    <property type="entry name" value="Cyt_c-like_dom"/>
</dbReference>
<dbReference type="EMBL" id="FQWL01000002">
    <property type="protein sequence ID" value="SHG46355.1"/>
    <property type="molecule type" value="Genomic_DNA"/>
</dbReference>
<dbReference type="Proteomes" id="UP000184532">
    <property type="component" value="Unassembled WGS sequence"/>
</dbReference>
<evidence type="ECO:0000256" key="4">
    <source>
        <dbReference type="PROSITE-ProRule" id="PRU00433"/>
    </source>
</evidence>
<keyword evidence="3 4" id="KW-0408">Iron</keyword>
<evidence type="ECO:0000313" key="8">
    <source>
        <dbReference type="Proteomes" id="UP000184532"/>
    </source>
</evidence>
<protein>
    <recommendedName>
        <fullName evidence="6">Cytochrome c domain-containing protein</fullName>
    </recommendedName>
</protein>
<organism evidence="7 8">
    <name type="scientific">Flagellimonas flava</name>
    <dbReference type="NCBI Taxonomy" id="570519"/>
    <lineage>
        <taxon>Bacteria</taxon>
        <taxon>Pseudomonadati</taxon>
        <taxon>Bacteroidota</taxon>
        <taxon>Flavobacteriia</taxon>
        <taxon>Flavobacteriales</taxon>
        <taxon>Flavobacteriaceae</taxon>
        <taxon>Flagellimonas</taxon>
    </lineage>
</organism>
<keyword evidence="8" id="KW-1185">Reference proteome</keyword>
<keyword evidence="5" id="KW-0732">Signal</keyword>
<name>A0A1M5K117_9FLAO</name>
<gene>
    <name evidence="7" type="ORF">SAMN04488116_1323</name>
</gene>
<dbReference type="RefSeq" id="WP_073177567.1">
    <property type="nucleotide sequence ID" value="NZ_FQWL01000002.1"/>
</dbReference>
<evidence type="ECO:0000313" key="7">
    <source>
        <dbReference type="EMBL" id="SHG46355.1"/>
    </source>
</evidence>
<proteinExistence type="predicted"/>